<evidence type="ECO:0008006" key="12">
    <source>
        <dbReference type="Google" id="ProtNLM"/>
    </source>
</evidence>
<dbReference type="PANTHER" id="PTHR47165:SF4">
    <property type="entry name" value="OS03G0429900 PROTEIN"/>
    <property type="match status" value="1"/>
</dbReference>
<protein>
    <recommendedName>
        <fullName evidence="12">Replication factor A C-terminal domain-containing protein</fullName>
    </recommendedName>
</protein>
<dbReference type="CDD" id="cd04481">
    <property type="entry name" value="RPA1_DBD_B_like"/>
    <property type="match status" value="1"/>
</dbReference>
<dbReference type="Pfam" id="PF02721">
    <property type="entry name" value="DUF223"/>
    <property type="match status" value="1"/>
</dbReference>
<dbReference type="InterPro" id="IPR047192">
    <property type="entry name" value="Euk_RPA1_DBD_C"/>
</dbReference>
<sequence length="562" mass="63965">MAAKECFTELSDIKPFKTSWKIRVKIVHTWKQFTTYTGETIEMILADVAGILIHATIKKQQLNKFQRLIVFGEWRVIENFQLTRASGKFRATKHTYKMSIMNSTIITRCQSLSNDFYVDLAAFDNILADDVLNEHILIDVLGQVVSVGQMKTSSQNDKPKKRLEVELRDTSDQRLSCTLWGKFADSMWEACRKEERGIVICLLRCAKINTYNGDRSVSNAFDMSLMLLNPDYTIVNEFVGNLPNDNLQITFQDKNTSSIREGKDKDDYINQFPMSTISDLLEANMVNTYDYTECFEGKFKIICTVYHIDMEFGWYYFECLKCKNTCYLIPKKENEPPSKTKKPLFWCQECKQEVTKVVSRYKLILDVMDTTGESKFILFDTNAQKVVGHTTTQLLNGQYDEISDPTKVPEPLTNLVGKTYMFLATVETSNIIAGKETYKCQYVELGGDNKQVDHTEDSELPTDPKDVISIDQDQNCITNSSDNGDGNPTAMTTPSSKRREDPNDENDQESTSKRLCLPSITAAIEKECDKDVAKEKDGEKFGDVGDLEGHQKDGEKDQATAT</sequence>
<dbReference type="GO" id="GO:0003677">
    <property type="term" value="F:DNA binding"/>
    <property type="evidence" value="ECO:0007669"/>
    <property type="project" value="UniProtKB-KW"/>
</dbReference>
<dbReference type="InterPro" id="IPR013955">
    <property type="entry name" value="Rep_factor-A_C"/>
</dbReference>
<reference evidence="11" key="1">
    <citation type="journal article" date="2013" name="Nat. Genet.">
        <title>The Capsella rubella genome and the genomic consequences of rapid mating system evolution.</title>
        <authorList>
            <person name="Slotte T."/>
            <person name="Hazzouri K.M."/>
            <person name="Agren J.A."/>
            <person name="Koenig D."/>
            <person name="Maumus F."/>
            <person name="Guo Y.L."/>
            <person name="Steige K."/>
            <person name="Platts A.E."/>
            <person name="Escobar J.S."/>
            <person name="Newman L.K."/>
            <person name="Wang W."/>
            <person name="Mandakova T."/>
            <person name="Vello E."/>
            <person name="Smith L.M."/>
            <person name="Henz S.R."/>
            <person name="Steffen J."/>
            <person name="Takuno S."/>
            <person name="Brandvain Y."/>
            <person name="Coop G."/>
            <person name="Andolfatto P."/>
            <person name="Hu T.T."/>
            <person name="Blanchette M."/>
            <person name="Clark R.M."/>
            <person name="Quesneville H."/>
            <person name="Nordborg M."/>
            <person name="Gaut B.S."/>
            <person name="Lysak M.A."/>
            <person name="Jenkins J."/>
            <person name="Grimwood J."/>
            <person name="Chapman J."/>
            <person name="Prochnik S."/>
            <person name="Shu S."/>
            <person name="Rokhsar D."/>
            <person name="Schmutz J."/>
            <person name="Weigel D."/>
            <person name="Wright S.I."/>
        </authorList>
    </citation>
    <scope>NUCLEOTIDE SEQUENCE [LARGE SCALE GENOMIC DNA]</scope>
    <source>
        <strain evidence="11">cv. Monte Gargano</strain>
    </source>
</reference>
<dbReference type="InterPro" id="IPR031657">
    <property type="entry name" value="REPA_OB_2"/>
</dbReference>
<keyword evidence="3" id="KW-0863">Zinc-finger</keyword>
<keyword evidence="4" id="KW-0862">Zinc</keyword>
<evidence type="ECO:0000256" key="6">
    <source>
        <dbReference type="SAM" id="MobiDB-lite"/>
    </source>
</evidence>
<evidence type="ECO:0000259" key="8">
    <source>
        <dbReference type="Pfam" id="PF08646"/>
    </source>
</evidence>
<organism evidence="10 11">
    <name type="scientific">Capsella rubella</name>
    <dbReference type="NCBI Taxonomy" id="81985"/>
    <lineage>
        <taxon>Eukaryota</taxon>
        <taxon>Viridiplantae</taxon>
        <taxon>Streptophyta</taxon>
        <taxon>Embryophyta</taxon>
        <taxon>Tracheophyta</taxon>
        <taxon>Spermatophyta</taxon>
        <taxon>Magnoliopsida</taxon>
        <taxon>eudicotyledons</taxon>
        <taxon>Gunneridae</taxon>
        <taxon>Pentapetalae</taxon>
        <taxon>rosids</taxon>
        <taxon>malvids</taxon>
        <taxon>Brassicales</taxon>
        <taxon>Brassicaceae</taxon>
        <taxon>Camelineae</taxon>
        <taxon>Capsella</taxon>
    </lineage>
</organism>
<dbReference type="Proteomes" id="UP000029121">
    <property type="component" value="Unassembled WGS sequence"/>
</dbReference>
<feature type="domain" description="Replication protein A OB" evidence="9">
    <location>
        <begin position="134"/>
        <end position="220"/>
    </location>
</feature>
<evidence type="ECO:0000313" key="10">
    <source>
        <dbReference type="EMBL" id="EOA37612.1"/>
    </source>
</evidence>
<dbReference type="STRING" id="81985.R0GNV0"/>
<evidence type="ECO:0000256" key="2">
    <source>
        <dbReference type="ARBA" id="ARBA00022723"/>
    </source>
</evidence>
<dbReference type="Pfam" id="PF16900">
    <property type="entry name" value="REPA_OB_2"/>
    <property type="match status" value="1"/>
</dbReference>
<keyword evidence="2" id="KW-0479">Metal-binding</keyword>
<name>R0GNV0_9BRAS</name>
<feature type="domain" description="Replication factor A C-terminal" evidence="8">
    <location>
        <begin position="299"/>
        <end position="430"/>
    </location>
</feature>
<dbReference type="PANTHER" id="PTHR47165">
    <property type="entry name" value="OS03G0429900 PROTEIN"/>
    <property type="match status" value="1"/>
</dbReference>
<dbReference type="eggNOG" id="KOG0851">
    <property type="taxonomic scope" value="Eukaryota"/>
</dbReference>
<feature type="compositionally biased region" description="Polar residues" evidence="6">
    <location>
        <begin position="475"/>
        <end position="495"/>
    </location>
</feature>
<keyword evidence="11" id="KW-1185">Reference proteome</keyword>
<dbReference type="AlphaFoldDB" id="R0GNV0"/>
<dbReference type="Gene3D" id="2.40.50.140">
    <property type="entry name" value="Nucleic acid-binding proteins"/>
    <property type="match status" value="3"/>
</dbReference>
<evidence type="ECO:0000256" key="4">
    <source>
        <dbReference type="ARBA" id="ARBA00022833"/>
    </source>
</evidence>
<evidence type="ECO:0000259" key="9">
    <source>
        <dbReference type="Pfam" id="PF16900"/>
    </source>
</evidence>
<feature type="compositionally biased region" description="Basic and acidic residues" evidence="6">
    <location>
        <begin position="524"/>
        <end position="562"/>
    </location>
</feature>
<feature type="compositionally biased region" description="Basic and acidic residues" evidence="6">
    <location>
        <begin position="451"/>
        <end position="468"/>
    </location>
</feature>
<gene>
    <name evidence="10" type="ORF">CARUB_v10012000mg</name>
</gene>
<evidence type="ECO:0000256" key="5">
    <source>
        <dbReference type="ARBA" id="ARBA00023125"/>
    </source>
</evidence>
<feature type="region of interest" description="Disordered" evidence="6">
    <location>
        <begin position="451"/>
        <end position="470"/>
    </location>
</feature>
<dbReference type="InterPro" id="IPR003871">
    <property type="entry name" value="RFA1B/D_OB_1st"/>
</dbReference>
<evidence type="ECO:0000256" key="3">
    <source>
        <dbReference type="ARBA" id="ARBA00022771"/>
    </source>
</evidence>
<comment type="similarity">
    <text evidence="1">Belongs to the replication factor A protein 1 family.</text>
</comment>
<accession>R0GNV0</accession>
<feature type="region of interest" description="Disordered" evidence="6">
    <location>
        <begin position="475"/>
        <end position="562"/>
    </location>
</feature>
<feature type="domain" description="Replication protein A 70 kDa DNA-binding subunit B/D first OB fold" evidence="7">
    <location>
        <begin position="7"/>
        <end position="109"/>
    </location>
</feature>
<dbReference type="EMBL" id="KB870805">
    <property type="protein sequence ID" value="EOA37612.1"/>
    <property type="molecule type" value="Genomic_DNA"/>
</dbReference>
<dbReference type="CDD" id="cd04476">
    <property type="entry name" value="RPA1_DBD_C"/>
    <property type="match status" value="1"/>
</dbReference>
<dbReference type="GO" id="GO:0008270">
    <property type="term" value="F:zinc ion binding"/>
    <property type="evidence" value="ECO:0007669"/>
    <property type="project" value="UniProtKB-KW"/>
</dbReference>
<dbReference type="InterPro" id="IPR012340">
    <property type="entry name" value="NA-bd_OB-fold"/>
</dbReference>
<proteinExistence type="inferred from homology"/>
<dbReference type="CDD" id="cd04480">
    <property type="entry name" value="RPA1_DBD_A_like"/>
    <property type="match status" value="1"/>
</dbReference>
<evidence type="ECO:0000259" key="7">
    <source>
        <dbReference type="Pfam" id="PF02721"/>
    </source>
</evidence>
<evidence type="ECO:0000256" key="1">
    <source>
        <dbReference type="ARBA" id="ARBA00005690"/>
    </source>
</evidence>
<dbReference type="Pfam" id="PF08646">
    <property type="entry name" value="Rep_fac-A_C"/>
    <property type="match status" value="1"/>
</dbReference>
<evidence type="ECO:0000313" key="11">
    <source>
        <dbReference type="Proteomes" id="UP000029121"/>
    </source>
</evidence>
<dbReference type="SUPFAM" id="SSF50249">
    <property type="entry name" value="Nucleic acid-binding proteins"/>
    <property type="match status" value="3"/>
</dbReference>
<keyword evidence="5" id="KW-0238">DNA-binding</keyword>
<dbReference type="FunFam" id="2.40.50.140:FF:000041">
    <property type="entry name" value="Replication protein A subunit"/>
    <property type="match status" value="1"/>
</dbReference>